<dbReference type="InterPro" id="IPR045877">
    <property type="entry name" value="ZFP36-like"/>
</dbReference>
<dbReference type="EMBL" id="HBFQ01022758">
    <property type="protein sequence ID" value="CAD8841646.1"/>
    <property type="molecule type" value="Transcribed_RNA"/>
</dbReference>
<dbReference type="PANTHER" id="PTHR12547">
    <property type="entry name" value="CCCH ZINC FINGER/TIS11-RELATED"/>
    <property type="match status" value="1"/>
</dbReference>
<dbReference type="GO" id="GO:0003729">
    <property type="term" value="F:mRNA binding"/>
    <property type="evidence" value="ECO:0007669"/>
    <property type="project" value="InterPro"/>
</dbReference>
<reference evidence="7" key="1">
    <citation type="submission" date="2021-01" db="EMBL/GenBank/DDBJ databases">
        <authorList>
            <person name="Corre E."/>
            <person name="Pelletier E."/>
            <person name="Niang G."/>
            <person name="Scheremetjew M."/>
            <person name="Finn R."/>
            <person name="Kale V."/>
            <person name="Holt S."/>
            <person name="Cochrane G."/>
            <person name="Meng A."/>
            <person name="Brown T."/>
            <person name="Cohen L."/>
        </authorList>
    </citation>
    <scope>NUCLEOTIDE SEQUENCE</scope>
</reference>
<keyword evidence="2" id="KW-0677">Repeat</keyword>
<evidence type="ECO:0000256" key="5">
    <source>
        <dbReference type="PROSITE-ProRule" id="PRU00723"/>
    </source>
</evidence>
<keyword evidence="1 5" id="KW-0479">Metal-binding</keyword>
<feature type="domain" description="C3H1-type" evidence="6">
    <location>
        <begin position="50"/>
        <end position="77"/>
    </location>
</feature>
<accession>A0A7S1A4N7</accession>
<evidence type="ECO:0000313" key="7">
    <source>
        <dbReference type="EMBL" id="CAD8841646.1"/>
    </source>
</evidence>
<dbReference type="InterPro" id="IPR036855">
    <property type="entry name" value="Znf_CCCH_sf"/>
</dbReference>
<dbReference type="InterPro" id="IPR000571">
    <property type="entry name" value="Znf_CCCH"/>
</dbReference>
<keyword evidence="3 5" id="KW-0863">Zinc-finger</keyword>
<dbReference type="PROSITE" id="PS50103">
    <property type="entry name" value="ZF_C3H1"/>
    <property type="match status" value="2"/>
</dbReference>
<organism evidence="7">
    <name type="scientific">Noctiluca scintillans</name>
    <name type="common">Sea sparkle</name>
    <name type="synonym">Red tide dinoflagellate</name>
    <dbReference type="NCBI Taxonomy" id="2966"/>
    <lineage>
        <taxon>Eukaryota</taxon>
        <taxon>Sar</taxon>
        <taxon>Alveolata</taxon>
        <taxon>Dinophyceae</taxon>
        <taxon>Noctilucales</taxon>
        <taxon>Noctilucaceae</taxon>
        <taxon>Noctiluca</taxon>
    </lineage>
</organism>
<dbReference type="SUPFAM" id="SSF90229">
    <property type="entry name" value="CCCH zinc finger"/>
    <property type="match status" value="2"/>
</dbReference>
<feature type="domain" description="C3H1-type" evidence="6">
    <location>
        <begin position="15"/>
        <end position="42"/>
    </location>
</feature>
<evidence type="ECO:0000256" key="3">
    <source>
        <dbReference type="ARBA" id="ARBA00022771"/>
    </source>
</evidence>
<gene>
    <name evidence="7" type="ORF">NSCI0253_LOCUS15994</name>
</gene>
<feature type="non-terminal residue" evidence="7">
    <location>
        <position position="123"/>
    </location>
</feature>
<protein>
    <recommendedName>
        <fullName evidence="6">C3H1-type domain-containing protein</fullName>
    </recommendedName>
</protein>
<dbReference type="PANTHER" id="PTHR12547:SF18">
    <property type="entry name" value="PROTEIN TIS11"/>
    <property type="match status" value="1"/>
</dbReference>
<dbReference type="Pfam" id="PF00642">
    <property type="entry name" value="zf-CCCH"/>
    <property type="match status" value="1"/>
</dbReference>
<dbReference type="GO" id="GO:0008270">
    <property type="term" value="F:zinc ion binding"/>
    <property type="evidence" value="ECO:0007669"/>
    <property type="project" value="UniProtKB-KW"/>
</dbReference>
<dbReference type="Pfam" id="PF14608">
    <property type="entry name" value="zf-CCCH_2"/>
    <property type="match status" value="1"/>
</dbReference>
<keyword evidence="4 5" id="KW-0862">Zinc</keyword>
<dbReference type="AlphaFoldDB" id="A0A7S1A4N7"/>
<dbReference type="SMART" id="SM00356">
    <property type="entry name" value="ZnF_C3H1"/>
    <property type="match status" value="2"/>
</dbReference>
<feature type="zinc finger region" description="C3H1-type" evidence="5">
    <location>
        <begin position="15"/>
        <end position="42"/>
    </location>
</feature>
<sequence>MALSKTVVSQGDSLFSKTRMCHFFSVGACTRGSDCSFAHDETELVGRPNLSKTKLCRMYTSTGECSDAYCRFAHGRDELLKLPVARGRKGKKQQIPSKFSEPSRGGIATHVGAHDIVQDDVGW</sequence>
<evidence type="ECO:0000256" key="2">
    <source>
        <dbReference type="ARBA" id="ARBA00022737"/>
    </source>
</evidence>
<evidence type="ECO:0000259" key="6">
    <source>
        <dbReference type="PROSITE" id="PS50103"/>
    </source>
</evidence>
<feature type="zinc finger region" description="C3H1-type" evidence="5">
    <location>
        <begin position="50"/>
        <end position="77"/>
    </location>
</feature>
<evidence type="ECO:0000256" key="4">
    <source>
        <dbReference type="ARBA" id="ARBA00022833"/>
    </source>
</evidence>
<dbReference type="Gene3D" id="4.10.1000.10">
    <property type="entry name" value="Zinc finger, CCCH-type"/>
    <property type="match status" value="2"/>
</dbReference>
<name>A0A7S1A4N7_NOCSC</name>
<proteinExistence type="predicted"/>
<evidence type="ECO:0000256" key="1">
    <source>
        <dbReference type="ARBA" id="ARBA00022723"/>
    </source>
</evidence>